<dbReference type="InterPro" id="IPR038666">
    <property type="entry name" value="SSP1_head-tail_sf"/>
</dbReference>
<proteinExistence type="predicted"/>
<organism evidence="1 2">
    <name type="scientific">Hasllibacter halocynthiae</name>
    <dbReference type="NCBI Taxonomy" id="595589"/>
    <lineage>
        <taxon>Bacteria</taxon>
        <taxon>Pseudomonadati</taxon>
        <taxon>Pseudomonadota</taxon>
        <taxon>Alphaproteobacteria</taxon>
        <taxon>Rhodobacterales</taxon>
        <taxon>Roseobacteraceae</taxon>
        <taxon>Hasllibacter</taxon>
    </lineage>
</organism>
<gene>
    <name evidence="1" type="ORF">BCF33_0985</name>
</gene>
<evidence type="ECO:0000313" key="1">
    <source>
        <dbReference type="EMBL" id="PRY95367.1"/>
    </source>
</evidence>
<dbReference type="EMBL" id="PVTT01000001">
    <property type="protein sequence ID" value="PRY95367.1"/>
    <property type="molecule type" value="Genomic_DNA"/>
</dbReference>
<dbReference type="Pfam" id="PF05521">
    <property type="entry name" value="Phage_HCP"/>
    <property type="match status" value="1"/>
</dbReference>
<name>A0A2T0X8X1_9RHOB</name>
<protein>
    <submittedName>
        <fullName evidence="1">Head-tail adaptor</fullName>
    </submittedName>
</protein>
<dbReference type="OrthoDB" id="7570189at2"/>
<dbReference type="RefSeq" id="WP_106159752.1">
    <property type="nucleotide sequence ID" value="NZ_PVTT01000001.1"/>
</dbReference>
<dbReference type="AlphaFoldDB" id="A0A2T0X8X1"/>
<sequence length="113" mass="12537">MSRVPQPNRRLVLEAPQRVPDGAGGWSRAWAPLGTLWGEFRASPGREGAEAGARVSRVKWRVVLRAVPHGHAGRPRPEQRLREGDRVFDVLAVAEHDREGRWLVAHVEEGVAA</sequence>
<dbReference type="InterPro" id="IPR008767">
    <property type="entry name" value="Phage_SPP1_head-tail_adaptor"/>
</dbReference>
<dbReference type="Gene3D" id="2.40.10.270">
    <property type="entry name" value="Bacteriophage SPP1 head-tail adaptor protein"/>
    <property type="match status" value="1"/>
</dbReference>
<dbReference type="Proteomes" id="UP000238801">
    <property type="component" value="Unassembled WGS sequence"/>
</dbReference>
<reference evidence="1 2" key="1">
    <citation type="submission" date="2018-03" db="EMBL/GenBank/DDBJ databases">
        <title>Genomic Encyclopedia of Archaeal and Bacterial Type Strains, Phase II (KMG-II): from individual species to whole genera.</title>
        <authorList>
            <person name="Goeker M."/>
        </authorList>
    </citation>
    <scope>NUCLEOTIDE SEQUENCE [LARGE SCALE GENOMIC DNA]</scope>
    <source>
        <strain evidence="1 2">DSM 29318</strain>
    </source>
</reference>
<evidence type="ECO:0000313" key="2">
    <source>
        <dbReference type="Proteomes" id="UP000238801"/>
    </source>
</evidence>
<keyword evidence="2" id="KW-1185">Reference proteome</keyword>
<comment type="caution">
    <text evidence="1">The sequence shown here is derived from an EMBL/GenBank/DDBJ whole genome shotgun (WGS) entry which is preliminary data.</text>
</comment>
<accession>A0A2T0X8X1</accession>